<evidence type="ECO:0000256" key="3">
    <source>
        <dbReference type="ARBA" id="ARBA00022679"/>
    </source>
</evidence>
<keyword evidence="3 6" id="KW-0808">Transferase</keyword>
<evidence type="ECO:0000256" key="1">
    <source>
        <dbReference type="ARBA" id="ARBA00022516"/>
    </source>
</evidence>
<evidence type="ECO:0000256" key="4">
    <source>
        <dbReference type="ARBA" id="ARBA00023098"/>
    </source>
</evidence>
<organism evidence="8 9">
    <name type="scientific">Pyrinomonas methylaliphatogenes</name>
    <dbReference type="NCBI Taxonomy" id="454194"/>
    <lineage>
        <taxon>Bacteria</taxon>
        <taxon>Pseudomonadati</taxon>
        <taxon>Acidobacteriota</taxon>
        <taxon>Blastocatellia</taxon>
        <taxon>Blastocatellales</taxon>
        <taxon>Pyrinomonadaceae</taxon>
        <taxon>Pyrinomonas</taxon>
    </lineage>
</organism>
<sequence>MSIPPHHSQGRSRRARASSLIHPTAVVSSRAEIGRNCFIGPYVIIGDEVKLGDGVRIESHVVIDGRTTIGDETHIYPFASIGLASQDLKYRGEPSETRIGRRVRIREFVTIHRGTEGGGMVTEVGDDCLLMAQAHVAHDCRLGRGVIMANGATLAGHVTVEDGANIGAYSGVHQFCRVGREAYIGGYSVVVKDALPFALTVGNRARCYGLNLTGMKRRGYPAETIRALGHAFHLLLSARLNTTQALEAMRRDAGSCAEVHELIRFIETSERGITK</sequence>
<comment type="pathway">
    <text evidence="6">Glycolipid biosynthesis; lipid IV(A) biosynthesis; lipid IV(A) from (3R)-3-hydroxytetradecanoyl-[acyl-carrier-protein] and UDP-N-acetyl-alpha-D-glucosamine: step 1/6.</text>
</comment>
<dbReference type="HAMAP" id="MF_00387">
    <property type="entry name" value="LpxA"/>
    <property type="match status" value="1"/>
</dbReference>
<comment type="subunit">
    <text evidence="6">Homotrimer.</text>
</comment>
<dbReference type="PANTHER" id="PTHR43480">
    <property type="entry name" value="ACYL-[ACYL-CARRIER-PROTEIN]--UDP-N-ACETYLGLUCOSAMINE O-ACYLTRANSFERASE"/>
    <property type="match status" value="1"/>
</dbReference>
<dbReference type="InterPro" id="IPR029098">
    <property type="entry name" value="Acetyltransf_C"/>
</dbReference>
<feature type="domain" description="UDP N-acetylglucosamine O-acyltransferase C-terminal" evidence="7">
    <location>
        <begin position="193"/>
        <end position="273"/>
    </location>
</feature>
<comment type="similarity">
    <text evidence="6">Belongs to the transferase hexapeptide repeat family. LpxA subfamily.</text>
</comment>
<dbReference type="InterPro" id="IPR011004">
    <property type="entry name" value="Trimer_LpxA-like_sf"/>
</dbReference>
<dbReference type="GO" id="GO:0005737">
    <property type="term" value="C:cytoplasm"/>
    <property type="evidence" value="ECO:0007669"/>
    <property type="project" value="UniProtKB-SubCell"/>
</dbReference>
<dbReference type="AlphaFoldDB" id="A0A0B6X1U3"/>
<dbReference type="RefSeq" id="WP_041977542.1">
    <property type="nucleotide sequence ID" value="NZ_CBXV010000008.1"/>
</dbReference>
<dbReference type="GO" id="GO:0008780">
    <property type="term" value="F:acyl-[acyl-carrier-protein]-UDP-N-acetylglucosamine O-acyltransferase activity"/>
    <property type="evidence" value="ECO:0007669"/>
    <property type="project" value="UniProtKB-UniRule"/>
</dbReference>
<keyword evidence="5 6" id="KW-0012">Acyltransferase</keyword>
<evidence type="ECO:0000313" key="9">
    <source>
        <dbReference type="Proteomes" id="UP000031518"/>
    </source>
</evidence>
<gene>
    <name evidence="6" type="primary">lpxA</name>
    <name evidence="8" type="ORF">PYK22_02368</name>
</gene>
<dbReference type="InterPro" id="IPR037157">
    <property type="entry name" value="Acetyltransf_C_sf"/>
</dbReference>
<evidence type="ECO:0000256" key="6">
    <source>
        <dbReference type="HAMAP-Rule" id="MF_00387"/>
    </source>
</evidence>
<dbReference type="GO" id="GO:0016020">
    <property type="term" value="C:membrane"/>
    <property type="evidence" value="ECO:0007669"/>
    <property type="project" value="GOC"/>
</dbReference>
<dbReference type="EC" id="2.3.1.129" evidence="6"/>
<dbReference type="GO" id="GO:0009245">
    <property type="term" value="P:lipid A biosynthetic process"/>
    <property type="evidence" value="ECO:0007669"/>
    <property type="project" value="UniProtKB-UniRule"/>
</dbReference>
<dbReference type="Gene3D" id="1.20.1180.10">
    <property type="entry name" value="Udp N-acetylglucosamine O-acyltransferase, C-terminal domain"/>
    <property type="match status" value="1"/>
</dbReference>
<keyword evidence="6" id="KW-0677">Repeat</keyword>
<dbReference type="CDD" id="cd03351">
    <property type="entry name" value="LbH_UDP-GlcNAc_AT"/>
    <property type="match status" value="1"/>
</dbReference>
<dbReference type="InterPro" id="IPR001451">
    <property type="entry name" value="Hexapep"/>
</dbReference>
<keyword evidence="1 6" id="KW-0444">Lipid biosynthesis</keyword>
<evidence type="ECO:0000313" key="8">
    <source>
        <dbReference type="EMBL" id="CDM66340.1"/>
    </source>
</evidence>
<proteinExistence type="inferred from homology"/>
<dbReference type="NCBIfam" id="TIGR01852">
    <property type="entry name" value="lipid_A_lpxA"/>
    <property type="match status" value="1"/>
</dbReference>
<comment type="catalytic activity">
    <reaction evidence="6">
        <text>a (3R)-hydroxyacyl-[ACP] + UDP-N-acetyl-alpha-D-glucosamine = a UDP-3-O-[(3R)-3-hydroxyacyl]-N-acetyl-alpha-D-glucosamine + holo-[ACP]</text>
        <dbReference type="Rhea" id="RHEA:67812"/>
        <dbReference type="Rhea" id="RHEA-COMP:9685"/>
        <dbReference type="Rhea" id="RHEA-COMP:9945"/>
        <dbReference type="ChEBI" id="CHEBI:57705"/>
        <dbReference type="ChEBI" id="CHEBI:64479"/>
        <dbReference type="ChEBI" id="CHEBI:78827"/>
        <dbReference type="ChEBI" id="CHEBI:173225"/>
        <dbReference type="EC" id="2.3.1.129"/>
    </reaction>
</comment>
<keyword evidence="9" id="KW-1185">Reference proteome</keyword>
<name>A0A0B6X1U3_9BACT</name>
<dbReference type="Pfam" id="PF00132">
    <property type="entry name" value="Hexapep"/>
    <property type="match status" value="2"/>
</dbReference>
<protein>
    <recommendedName>
        <fullName evidence="6">Acyl-[acyl-carrier-protein]--UDP-N-acetylglucosamine O-acyltransferase</fullName>
        <shortName evidence="6">UDP-N-acetylglucosamine acyltransferase</shortName>
        <ecNumber evidence="6">2.3.1.129</ecNumber>
    </recommendedName>
</protein>
<keyword evidence="2 6" id="KW-0441">Lipid A biosynthesis</keyword>
<reference evidence="8 9" key="2">
    <citation type="submission" date="2015-01" db="EMBL/GenBank/DDBJ databases">
        <title>Complete genome sequence of Pyrinomonas methylaliphatogenes type strain K22T.</title>
        <authorList>
            <person name="Lee K.C.Y."/>
            <person name="Power J.F."/>
            <person name="Dunfield P.F."/>
            <person name="Morgan X.C."/>
            <person name="Huttenhower C."/>
            <person name="Stott M.B."/>
        </authorList>
    </citation>
    <scope>NUCLEOTIDE SEQUENCE [LARGE SCALE GENOMIC DNA]</scope>
    <source>
        <strain evidence="8 9">K22</strain>
    </source>
</reference>
<dbReference type="STRING" id="454194.PYK22_02368"/>
<evidence type="ECO:0000256" key="5">
    <source>
        <dbReference type="ARBA" id="ARBA00023315"/>
    </source>
</evidence>
<keyword evidence="4 6" id="KW-0443">Lipid metabolism</keyword>
<dbReference type="Pfam" id="PF13720">
    <property type="entry name" value="Acetyltransf_11"/>
    <property type="match status" value="1"/>
</dbReference>
<dbReference type="Gene3D" id="2.160.10.10">
    <property type="entry name" value="Hexapeptide repeat proteins"/>
    <property type="match status" value="1"/>
</dbReference>
<comment type="function">
    <text evidence="6">Involved in the biosynthesis of lipid A, a phosphorylated glycolipid that anchors the lipopolysaccharide to the outer membrane of the cell.</text>
</comment>
<keyword evidence="6" id="KW-0963">Cytoplasm</keyword>
<dbReference type="Proteomes" id="UP000031518">
    <property type="component" value="Unassembled WGS sequence"/>
</dbReference>
<accession>A0A0B6X1U3</accession>
<dbReference type="SUPFAM" id="SSF51161">
    <property type="entry name" value="Trimeric LpxA-like enzymes"/>
    <property type="match status" value="1"/>
</dbReference>
<dbReference type="InterPro" id="IPR010137">
    <property type="entry name" value="Lipid_A_LpxA"/>
</dbReference>
<dbReference type="OrthoDB" id="9782926at2"/>
<dbReference type="NCBIfam" id="NF003657">
    <property type="entry name" value="PRK05289.1"/>
    <property type="match status" value="1"/>
</dbReference>
<evidence type="ECO:0000256" key="2">
    <source>
        <dbReference type="ARBA" id="ARBA00022556"/>
    </source>
</evidence>
<dbReference type="UniPathway" id="UPA00359">
    <property type="reaction ID" value="UER00477"/>
</dbReference>
<dbReference type="PANTHER" id="PTHR43480:SF1">
    <property type="entry name" value="ACYL-[ACYL-CARRIER-PROTEIN]--UDP-N-ACETYLGLUCOSAMINE O-ACYLTRANSFERASE, MITOCHONDRIAL-RELATED"/>
    <property type="match status" value="1"/>
</dbReference>
<evidence type="ECO:0000259" key="7">
    <source>
        <dbReference type="Pfam" id="PF13720"/>
    </source>
</evidence>
<reference evidence="8 9" key="1">
    <citation type="submission" date="2013-12" db="EMBL/GenBank/DDBJ databases">
        <authorList>
            <person name="Stott M."/>
        </authorList>
    </citation>
    <scope>NUCLEOTIDE SEQUENCE [LARGE SCALE GENOMIC DNA]</scope>
    <source>
        <strain evidence="8 9">K22</strain>
    </source>
</reference>
<comment type="subcellular location">
    <subcellularLocation>
        <location evidence="6">Cytoplasm</location>
    </subcellularLocation>
</comment>
<dbReference type="PIRSF" id="PIRSF000456">
    <property type="entry name" value="UDP-GlcNAc_acltr"/>
    <property type="match status" value="1"/>
</dbReference>
<dbReference type="EMBL" id="CBXV010000008">
    <property type="protein sequence ID" value="CDM66340.1"/>
    <property type="molecule type" value="Genomic_DNA"/>
</dbReference>